<dbReference type="Proteomes" id="UP000467840">
    <property type="component" value="Chromosome 3"/>
</dbReference>
<sequence length="69" mass="7736">MAAEYMQLEETWVLFVAARHWQELKKPSLEQPTQHFGGPPPEGFYELKTDAGLRNGDTAGMAMAIQDAQ</sequence>
<keyword evidence="2" id="KW-1185">Reference proteome</keyword>
<protein>
    <submittedName>
        <fullName evidence="1">Uncharacterized protein</fullName>
    </submittedName>
</protein>
<evidence type="ECO:0000313" key="1">
    <source>
        <dbReference type="EMBL" id="KAF2285781.1"/>
    </source>
</evidence>
<dbReference type="AlphaFoldDB" id="A0A6A6KA86"/>
<proteinExistence type="predicted"/>
<organism evidence="1 2">
    <name type="scientific">Hevea brasiliensis</name>
    <name type="common">Para rubber tree</name>
    <name type="synonym">Siphonia brasiliensis</name>
    <dbReference type="NCBI Taxonomy" id="3981"/>
    <lineage>
        <taxon>Eukaryota</taxon>
        <taxon>Viridiplantae</taxon>
        <taxon>Streptophyta</taxon>
        <taxon>Embryophyta</taxon>
        <taxon>Tracheophyta</taxon>
        <taxon>Spermatophyta</taxon>
        <taxon>Magnoliopsida</taxon>
        <taxon>eudicotyledons</taxon>
        <taxon>Gunneridae</taxon>
        <taxon>Pentapetalae</taxon>
        <taxon>rosids</taxon>
        <taxon>fabids</taxon>
        <taxon>Malpighiales</taxon>
        <taxon>Euphorbiaceae</taxon>
        <taxon>Crotonoideae</taxon>
        <taxon>Micrandreae</taxon>
        <taxon>Hevea</taxon>
    </lineage>
</organism>
<name>A0A6A6KA86_HEVBR</name>
<reference evidence="1 2" key="1">
    <citation type="journal article" date="2020" name="Mol. Plant">
        <title>The Chromosome-Based Rubber Tree Genome Provides New Insights into Spurge Genome Evolution and Rubber Biosynthesis.</title>
        <authorList>
            <person name="Liu J."/>
            <person name="Shi C."/>
            <person name="Shi C.C."/>
            <person name="Li W."/>
            <person name="Zhang Q.J."/>
            <person name="Zhang Y."/>
            <person name="Li K."/>
            <person name="Lu H.F."/>
            <person name="Shi C."/>
            <person name="Zhu S.T."/>
            <person name="Xiao Z.Y."/>
            <person name="Nan H."/>
            <person name="Yue Y."/>
            <person name="Zhu X.G."/>
            <person name="Wu Y."/>
            <person name="Hong X.N."/>
            <person name="Fan G.Y."/>
            <person name="Tong Y."/>
            <person name="Zhang D."/>
            <person name="Mao C.L."/>
            <person name="Liu Y.L."/>
            <person name="Hao S.J."/>
            <person name="Liu W.Q."/>
            <person name="Lv M.Q."/>
            <person name="Zhang H.B."/>
            <person name="Liu Y."/>
            <person name="Hu-Tang G.R."/>
            <person name="Wang J.P."/>
            <person name="Wang J.H."/>
            <person name="Sun Y.H."/>
            <person name="Ni S.B."/>
            <person name="Chen W.B."/>
            <person name="Zhang X.C."/>
            <person name="Jiao Y.N."/>
            <person name="Eichler E.E."/>
            <person name="Li G.H."/>
            <person name="Liu X."/>
            <person name="Gao L.Z."/>
        </authorList>
    </citation>
    <scope>NUCLEOTIDE SEQUENCE [LARGE SCALE GENOMIC DNA]</scope>
    <source>
        <strain evidence="2">cv. GT1</strain>
        <tissue evidence="1">Leaf</tissue>
    </source>
</reference>
<comment type="caution">
    <text evidence="1">The sequence shown here is derived from an EMBL/GenBank/DDBJ whole genome shotgun (WGS) entry which is preliminary data.</text>
</comment>
<accession>A0A6A6KA86</accession>
<gene>
    <name evidence="1" type="ORF">GH714_007769</name>
</gene>
<evidence type="ECO:0000313" key="2">
    <source>
        <dbReference type="Proteomes" id="UP000467840"/>
    </source>
</evidence>
<dbReference type="EMBL" id="JAAGAX010000017">
    <property type="protein sequence ID" value="KAF2285781.1"/>
    <property type="molecule type" value="Genomic_DNA"/>
</dbReference>